<evidence type="ECO:0000313" key="3">
    <source>
        <dbReference type="Proteomes" id="UP001164746"/>
    </source>
</evidence>
<name>A0ABY7F060_MYAAR</name>
<keyword evidence="3" id="KW-1185">Reference proteome</keyword>
<accession>A0ABY7F060</accession>
<gene>
    <name evidence="2" type="ORF">MAR_026941</name>
</gene>
<reference evidence="2" key="1">
    <citation type="submission" date="2022-11" db="EMBL/GenBank/DDBJ databases">
        <title>Centuries of genome instability and evolution in soft-shell clam transmissible cancer (bioRxiv).</title>
        <authorList>
            <person name="Hart S.F.M."/>
            <person name="Yonemitsu M.A."/>
            <person name="Giersch R.M."/>
            <person name="Beal B.F."/>
            <person name="Arriagada G."/>
            <person name="Davis B.W."/>
            <person name="Ostrander E.A."/>
            <person name="Goff S.P."/>
            <person name="Metzger M.J."/>
        </authorList>
    </citation>
    <scope>NUCLEOTIDE SEQUENCE</scope>
    <source>
        <strain evidence="2">MELC-2E11</strain>
        <tissue evidence="2">Siphon/mantle</tissue>
    </source>
</reference>
<protein>
    <submittedName>
        <fullName evidence="2">Uncharacterized protein</fullName>
    </submittedName>
</protein>
<proteinExistence type="predicted"/>
<dbReference type="Proteomes" id="UP001164746">
    <property type="component" value="Chromosome 8"/>
</dbReference>
<feature type="signal peptide" evidence="1">
    <location>
        <begin position="1"/>
        <end position="19"/>
    </location>
</feature>
<evidence type="ECO:0000256" key="1">
    <source>
        <dbReference type="SAM" id="SignalP"/>
    </source>
</evidence>
<keyword evidence="1" id="KW-0732">Signal</keyword>
<feature type="chain" id="PRO_5045111396" evidence="1">
    <location>
        <begin position="20"/>
        <end position="137"/>
    </location>
</feature>
<dbReference type="EMBL" id="CP111019">
    <property type="protein sequence ID" value="WAR12761.1"/>
    <property type="molecule type" value="Genomic_DNA"/>
</dbReference>
<evidence type="ECO:0000313" key="2">
    <source>
        <dbReference type="EMBL" id="WAR12761.1"/>
    </source>
</evidence>
<organism evidence="2 3">
    <name type="scientific">Mya arenaria</name>
    <name type="common">Soft-shell clam</name>
    <dbReference type="NCBI Taxonomy" id="6604"/>
    <lineage>
        <taxon>Eukaryota</taxon>
        <taxon>Metazoa</taxon>
        <taxon>Spiralia</taxon>
        <taxon>Lophotrochozoa</taxon>
        <taxon>Mollusca</taxon>
        <taxon>Bivalvia</taxon>
        <taxon>Autobranchia</taxon>
        <taxon>Heteroconchia</taxon>
        <taxon>Euheterodonta</taxon>
        <taxon>Imparidentia</taxon>
        <taxon>Neoheterodontei</taxon>
        <taxon>Myida</taxon>
        <taxon>Myoidea</taxon>
        <taxon>Myidae</taxon>
        <taxon>Mya</taxon>
    </lineage>
</organism>
<sequence>MDICSILFVLGSLVSMVGGQAECERYSTIALEEVKCRPYVKYFNMVVPWFFGHDEALTNEELLNEVKDKCTFKRPVLVRMGMYEAGDVGFNSVCGGGEYARPTCRQLGPRDRNFRPPERKSTEERLVQFLRSMGKPK</sequence>